<evidence type="ECO:0000256" key="5">
    <source>
        <dbReference type="ARBA" id="ARBA00022989"/>
    </source>
</evidence>
<feature type="transmembrane region" description="Helical" evidence="7">
    <location>
        <begin position="154"/>
        <end position="176"/>
    </location>
</feature>
<feature type="transmembrane region" description="Helical" evidence="7">
    <location>
        <begin position="289"/>
        <end position="308"/>
    </location>
</feature>
<comment type="subcellular location">
    <subcellularLocation>
        <location evidence="1">Cell membrane</location>
        <topology evidence="1">Multi-pass membrane protein</topology>
    </subcellularLocation>
</comment>
<keyword evidence="2" id="KW-0813">Transport</keyword>
<organism evidence="8 9">
    <name type="scientific">Candidatus Ornithomonoglobus intestinigallinarum</name>
    <dbReference type="NCBI Taxonomy" id="2840894"/>
    <lineage>
        <taxon>Bacteria</taxon>
        <taxon>Bacillati</taxon>
        <taxon>Bacillota</taxon>
        <taxon>Clostridia</taxon>
        <taxon>Candidatus Ornithomonoglobus</taxon>
    </lineage>
</organism>
<reference evidence="8" key="1">
    <citation type="submission" date="2020-10" db="EMBL/GenBank/DDBJ databases">
        <authorList>
            <person name="Gilroy R."/>
        </authorList>
    </citation>
    <scope>NUCLEOTIDE SEQUENCE</scope>
    <source>
        <strain evidence="8">CHK181-108</strain>
    </source>
</reference>
<gene>
    <name evidence="8" type="ORF">IAA60_04485</name>
</gene>
<feature type="transmembrane region" description="Helical" evidence="7">
    <location>
        <begin position="196"/>
        <end position="214"/>
    </location>
</feature>
<dbReference type="PANTHER" id="PTHR42770">
    <property type="entry name" value="AMINO ACID TRANSPORTER-RELATED"/>
    <property type="match status" value="1"/>
</dbReference>
<evidence type="ECO:0000256" key="3">
    <source>
        <dbReference type="ARBA" id="ARBA00022475"/>
    </source>
</evidence>
<comment type="caution">
    <text evidence="8">The sequence shown here is derived from an EMBL/GenBank/DDBJ whole genome shotgun (WGS) entry which is preliminary data.</text>
</comment>
<protein>
    <submittedName>
        <fullName evidence="8">Amino acid permease</fullName>
    </submittedName>
</protein>
<reference evidence="8" key="2">
    <citation type="journal article" date="2021" name="PeerJ">
        <title>Extensive microbial diversity within the chicken gut microbiome revealed by metagenomics and culture.</title>
        <authorList>
            <person name="Gilroy R."/>
            <person name="Ravi A."/>
            <person name="Getino M."/>
            <person name="Pursley I."/>
            <person name="Horton D.L."/>
            <person name="Alikhan N.F."/>
            <person name="Baker D."/>
            <person name="Gharbi K."/>
            <person name="Hall N."/>
            <person name="Watson M."/>
            <person name="Adriaenssens E.M."/>
            <person name="Foster-Nyarko E."/>
            <person name="Jarju S."/>
            <person name="Secka A."/>
            <person name="Antonio M."/>
            <person name="Oren A."/>
            <person name="Chaudhuri R.R."/>
            <person name="La Ragione R."/>
            <person name="Hildebrand F."/>
            <person name="Pallen M.J."/>
        </authorList>
    </citation>
    <scope>NUCLEOTIDE SEQUENCE</scope>
    <source>
        <strain evidence="8">CHK181-108</strain>
    </source>
</reference>
<feature type="transmembrane region" description="Helical" evidence="7">
    <location>
        <begin position="437"/>
        <end position="460"/>
    </location>
</feature>
<dbReference type="PIRSF" id="PIRSF006060">
    <property type="entry name" value="AA_transporter"/>
    <property type="match status" value="1"/>
</dbReference>
<proteinExistence type="predicted"/>
<evidence type="ECO:0000313" key="8">
    <source>
        <dbReference type="EMBL" id="HIT85149.1"/>
    </source>
</evidence>
<evidence type="ECO:0000256" key="7">
    <source>
        <dbReference type="SAM" id="Phobius"/>
    </source>
</evidence>
<name>A0A9D1H4P0_9FIRM</name>
<feature type="transmembrane region" description="Helical" evidence="7">
    <location>
        <begin position="7"/>
        <end position="31"/>
    </location>
</feature>
<feature type="transmembrane region" description="Helical" evidence="7">
    <location>
        <begin position="118"/>
        <end position="142"/>
    </location>
</feature>
<dbReference type="GO" id="GO:0005886">
    <property type="term" value="C:plasma membrane"/>
    <property type="evidence" value="ECO:0007669"/>
    <property type="project" value="UniProtKB-SubCell"/>
</dbReference>
<evidence type="ECO:0000256" key="2">
    <source>
        <dbReference type="ARBA" id="ARBA00022448"/>
    </source>
</evidence>
<dbReference type="Gene3D" id="1.20.1740.10">
    <property type="entry name" value="Amino acid/polyamine transporter I"/>
    <property type="match status" value="1"/>
</dbReference>
<feature type="transmembrane region" description="Helical" evidence="7">
    <location>
        <begin position="235"/>
        <end position="258"/>
    </location>
</feature>
<accession>A0A9D1H4P0</accession>
<dbReference type="Proteomes" id="UP000824165">
    <property type="component" value="Unassembled WGS sequence"/>
</dbReference>
<dbReference type="InterPro" id="IPR002293">
    <property type="entry name" value="AA/rel_permease1"/>
</dbReference>
<evidence type="ECO:0000256" key="4">
    <source>
        <dbReference type="ARBA" id="ARBA00022692"/>
    </source>
</evidence>
<feature type="transmembrane region" description="Helical" evidence="7">
    <location>
        <begin position="340"/>
        <end position="359"/>
    </location>
</feature>
<keyword evidence="5 7" id="KW-1133">Transmembrane helix</keyword>
<dbReference type="AlphaFoldDB" id="A0A9D1H4P0"/>
<evidence type="ECO:0000256" key="6">
    <source>
        <dbReference type="ARBA" id="ARBA00023136"/>
    </source>
</evidence>
<feature type="transmembrane region" description="Helical" evidence="7">
    <location>
        <begin position="410"/>
        <end position="431"/>
    </location>
</feature>
<feature type="transmembrane region" description="Helical" evidence="7">
    <location>
        <begin position="37"/>
        <end position="60"/>
    </location>
</feature>
<keyword evidence="6 7" id="KW-0472">Membrane</keyword>
<keyword evidence="4 7" id="KW-0812">Transmembrane</keyword>
<keyword evidence="3" id="KW-1003">Cell membrane</keyword>
<dbReference type="EMBL" id="DVLU01000040">
    <property type="protein sequence ID" value="HIT85149.1"/>
    <property type="molecule type" value="Genomic_DNA"/>
</dbReference>
<dbReference type="GO" id="GO:0022857">
    <property type="term" value="F:transmembrane transporter activity"/>
    <property type="evidence" value="ECO:0007669"/>
    <property type="project" value="InterPro"/>
</dbReference>
<sequence length="474" mass="52325">MNKKIKWYMLAFMAFSTVWGFGNVINGYYYFNGLHAVIPWIFILGLYFVPYALMVGELGSAFKNLGGGVGSWVEETMGRRMAFYAGWTYWVVHMPYLSQKPTAALIGVGWAVFRDGRIGEWSALSLQLLALGVFIAAVLLSLMGLKFLKKISSAAGTAIFIMSILFILMMAAAPAINGGVSFSDIDWSWESFKPEFGANTFMNIAILIFAVGGCEKLSPYVNKMNDPAKDFPKSMIGLAVMVAVCAVLGTIAMGIMFAGHNIDGSFVADGAYESFRRVGEYYGVGDTLMVIYAVCNAVAQLSVIILSIDAPLRMLLDSSDENYIPRWLTERNKNGVYKNGVLVTAIVAGLLIIIPAFGIGDVHGIVKYIIDLNAVCMPLRYLWVFAAYFMLKKYSGKYTSEYKFVRGKRLGMFFGGWCFALTLYACLIKIFDTDGDIFKLVLNILTPFILVGMGLILPYIAKKTKTKHGSDSYV</sequence>
<feature type="transmembrane region" description="Helical" evidence="7">
    <location>
        <begin position="365"/>
        <end position="389"/>
    </location>
</feature>
<evidence type="ECO:0000256" key="1">
    <source>
        <dbReference type="ARBA" id="ARBA00004651"/>
    </source>
</evidence>
<feature type="transmembrane region" description="Helical" evidence="7">
    <location>
        <begin position="81"/>
        <end position="98"/>
    </location>
</feature>
<evidence type="ECO:0000313" key="9">
    <source>
        <dbReference type="Proteomes" id="UP000824165"/>
    </source>
</evidence>
<dbReference type="Pfam" id="PF13520">
    <property type="entry name" value="AA_permease_2"/>
    <property type="match status" value="1"/>
</dbReference>
<dbReference type="InterPro" id="IPR050367">
    <property type="entry name" value="APC_superfamily"/>
</dbReference>
<dbReference type="PANTHER" id="PTHR42770:SF15">
    <property type="entry name" value="GLUTAMATE_GAMMA-AMINOBUTYRATE ANTIPORTER-RELATED"/>
    <property type="match status" value="1"/>
</dbReference>